<dbReference type="Gene3D" id="3.20.20.70">
    <property type="entry name" value="Aldolase class I"/>
    <property type="match status" value="1"/>
</dbReference>
<dbReference type="PANTHER" id="PTHR35882">
    <property type="entry name" value="PELA"/>
    <property type="match status" value="1"/>
</dbReference>
<feature type="domain" description="Glycoside-hydrolase family GH114 TIM-barrel" evidence="1">
    <location>
        <begin position="31"/>
        <end position="293"/>
    </location>
</feature>
<dbReference type="PRINTS" id="PR01545">
    <property type="entry name" value="THEMAYE10DUF"/>
</dbReference>
<sequence length="316" mass="36075">MNKRLLIGGMAALSILLLFAAYFRLNDGQPTWVYQLQDASIERIAQLPVSYAVIDATKDGQERYSIKDITTLRDKGINPISYLSIGEASSYLPYWQPEWGSKQKGVLTVTDSAPEWAGNVANPDWPESVKVRYWNPEWQQYMFEELKKIQDAGFSGVYLDIIDAYVYWGDPTTYEEGGEQSVPFDPVSEKEAAERMISFVRTLSAVAKERDPDFLIIPQNGEELLQFDKGSYLDAVDGIGVEDIWFNGNEKNPSDEIEARLKWLRQFTEADKPVFSVDYAKGRFSINRYYRACRNEKFYCFAAAPDRSLSSIKAFD</sequence>
<dbReference type="RefSeq" id="WP_323691894.1">
    <property type="nucleotide sequence ID" value="NZ_CP116341.1"/>
</dbReference>
<gene>
    <name evidence="2" type="ORF">PGH26_15440</name>
</gene>
<organism evidence="2 3">
    <name type="scientific">Sporosarcina jeotgali</name>
    <dbReference type="NCBI Taxonomy" id="3020056"/>
    <lineage>
        <taxon>Bacteria</taxon>
        <taxon>Bacillati</taxon>
        <taxon>Bacillota</taxon>
        <taxon>Bacilli</taxon>
        <taxon>Bacillales</taxon>
        <taxon>Caryophanaceae</taxon>
        <taxon>Sporosarcina</taxon>
    </lineage>
</organism>
<dbReference type="InterPro" id="IPR017853">
    <property type="entry name" value="GH"/>
</dbReference>
<proteinExistence type="predicted"/>
<evidence type="ECO:0000259" key="1">
    <source>
        <dbReference type="Pfam" id="PF03537"/>
    </source>
</evidence>
<dbReference type="NCBIfam" id="TIGR01370">
    <property type="entry name" value="MJ1477/TM1410 family putative glycoside hydrolase"/>
    <property type="match status" value="1"/>
</dbReference>
<reference evidence="2 3" key="1">
    <citation type="submission" date="2023-01" db="EMBL/GenBank/DDBJ databases">
        <title>Sporosarcina sp. nov., isolated from Korean tranditional fermented seafood 'Jeotgal'.</title>
        <authorList>
            <person name="Yang A.-I."/>
        </authorList>
    </citation>
    <scope>NUCLEOTIDE SEQUENCE [LARGE SCALE GENOMIC DNA]</scope>
    <source>
        <strain evidence="2 3">B2O-1</strain>
    </source>
</reference>
<dbReference type="PANTHER" id="PTHR35882:SF1">
    <property type="match status" value="1"/>
</dbReference>
<dbReference type="InterPro" id="IPR016063">
    <property type="entry name" value="TM1410_Glycdase"/>
</dbReference>
<protein>
    <submittedName>
        <fullName evidence="2">Endo alpha-1,4 polygalactosaminidase</fullName>
    </submittedName>
</protein>
<evidence type="ECO:0000313" key="2">
    <source>
        <dbReference type="EMBL" id="WOV84236.1"/>
    </source>
</evidence>
<dbReference type="EMBL" id="CP116341">
    <property type="protein sequence ID" value="WOV84236.1"/>
    <property type="molecule type" value="Genomic_DNA"/>
</dbReference>
<dbReference type="InterPro" id="IPR004352">
    <property type="entry name" value="GH114_TIM-barrel"/>
</dbReference>
<name>A0ABZ0KXS5_9BACL</name>
<keyword evidence="3" id="KW-1185">Reference proteome</keyword>
<dbReference type="InterPro" id="IPR013785">
    <property type="entry name" value="Aldolase_TIM"/>
</dbReference>
<dbReference type="Pfam" id="PF03537">
    <property type="entry name" value="Glyco_hydro_114"/>
    <property type="match status" value="1"/>
</dbReference>
<accession>A0ABZ0KXS5</accession>
<dbReference type="Proteomes" id="UP001303532">
    <property type="component" value="Chromosome"/>
</dbReference>
<dbReference type="SUPFAM" id="SSF51445">
    <property type="entry name" value="(Trans)glycosidases"/>
    <property type="match status" value="1"/>
</dbReference>
<evidence type="ECO:0000313" key="3">
    <source>
        <dbReference type="Proteomes" id="UP001303532"/>
    </source>
</evidence>
<dbReference type="InterPro" id="IPR016062">
    <property type="entry name" value="TM1410-rel"/>
</dbReference>